<name>A0AAN8K144_PATCE</name>
<dbReference type="PANTHER" id="PTHR13318">
    <property type="entry name" value="PARTNER OF PAIRED, ISOFORM B-RELATED"/>
    <property type="match status" value="1"/>
</dbReference>
<dbReference type="InterPro" id="IPR057207">
    <property type="entry name" value="FBXL15_LRR"/>
</dbReference>
<dbReference type="SMART" id="SM00367">
    <property type="entry name" value="LRR_CC"/>
    <property type="match status" value="13"/>
</dbReference>
<dbReference type="Pfam" id="PF12937">
    <property type="entry name" value="F-box-like"/>
    <property type="match status" value="1"/>
</dbReference>
<evidence type="ECO:0000313" key="3">
    <source>
        <dbReference type="EMBL" id="KAK6186414.1"/>
    </source>
</evidence>
<dbReference type="SUPFAM" id="SSF52047">
    <property type="entry name" value="RNI-like"/>
    <property type="match status" value="3"/>
</dbReference>
<dbReference type="SMART" id="SM00256">
    <property type="entry name" value="FBOX"/>
    <property type="match status" value="1"/>
</dbReference>
<evidence type="ECO:0000259" key="2">
    <source>
        <dbReference type="PROSITE" id="PS50181"/>
    </source>
</evidence>
<dbReference type="InterPro" id="IPR001611">
    <property type="entry name" value="Leu-rich_rpt"/>
</dbReference>
<keyword evidence="1" id="KW-0833">Ubl conjugation pathway</keyword>
<evidence type="ECO:0000256" key="1">
    <source>
        <dbReference type="ARBA" id="ARBA00022786"/>
    </source>
</evidence>
<dbReference type="InterPro" id="IPR001810">
    <property type="entry name" value="F-box_dom"/>
</dbReference>
<dbReference type="SUPFAM" id="SSF81383">
    <property type="entry name" value="F-box domain"/>
    <property type="match status" value="1"/>
</dbReference>
<gene>
    <name evidence="3" type="ORF">SNE40_008454</name>
</gene>
<proteinExistence type="predicted"/>
<sequence>MASSIPIEVVTHIFKYLAVSDRKEASLVCHSWYEASLDPSLQKDIVVNFLGNISSQDVSGGLIRRKLTHLVLNQIENTLTSNENLIQSCQNLSQGLKSLSLKGANITEKTFISLVSHFTNLENLDLTCCNSLFMSGKILEKSSDVELLKHSLKNVKTLTLSSIRFLSDSTFNRIVSVCQNVQNLSIASAQITFNSHAYYPEDTKVCDSPAIFSFQNILFYLQQQNEKIKSLNLSRISITDPFLAKISQVEGLNLKELILSNCRDLTSHGIIEMCSNQKNIEKIDVSYCIDVGDKGIVAITLNLNNLKTLMAKKCQRISDVSAKMLKNLPCVDVLDLSECYNLTSDGLIQGLCSGIQSHLTHLNLRCCSSLTDSIVVELCKYVPGLQYLDLGSCFPLTDLSVQSISKNLKNLKHLCLTWCKEITDLGLIGFQNVELNMDTHADHGDHGQCRCTRRKYESTIFRKPTGELQKKKLALTQLEARVKTEEERCRLNNIAGLQSLDLSSCEKLTDVSIKEVIKFSGLRSLNLSSVHGLTNASVIAIANGNPSLEEIQFQQCPKITDSAMEVLIEKCPRLTYINVASCDLLTNVTLYNIQINCHRLRHLDVSFCKNMTPEGVDKVEASIKCLTNVQRRLVGAF</sequence>
<dbReference type="GO" id="GO:0019005">
    <property type="term" value="C:SCF ubiquitin ligase complex"/>
    <property type="evidence" value="ECO:0007669"/>
    <property type="project" value="TreeGrafter"/>
</dbReference>
<comment type="caution">
    <text evidence="3">The sequence shown here is derived from an EMBL/GenBank/DDBJ whole genome shotgun (WGS) entry which is preliminary data.</text>
</comment>
<evidence type="ECO:0000313" key="4">
    <source>
        <dbReference type="Proteomes" id="UP001347796"/>
    </source>
</evidence>
<dbReference type="EMBL" id="JAZGQO010000006">
    <property type="protein sequence ID" value="KAK6186414.1"/>
    <property type="molecule type" value="Genomic_DNA"/>
</dbReference>
<dbReference type="Pfam" id="PF13516">
    <property type="entry name" value="LRR_6"/>
    <property type="match status" value="3"/>
</dbReference>
<feature type="domain" description="F-box" evidence="2">
    <location>
        <begin position="1"/>
        <end position="45"/>
    </location>
</feature>
<dbReference type="Gene3D" id="1.20.1280.50">
    <property type="match status" value="1"/>
</dbReference>
<dbReference type="Gene3D" id="3.80.10.10">
    <property type="entry name" value="Ribonuclease Inhibitor"/>
    <property type="match status" value="4"/>
</dbReference>
<dbReference type="PROSITE" id="PS50181">
    <property type="entry name" value="FBOX"/>
    <property type="match status" value="1"/>
</dbReference>
<dbReference type="AlphaFoldDB" id="A0AAN8K144"/>
<protein>
    <recommendedName>
        <fullName evidence="2">F-box domain-containing protein</fullName>
    </recommendedName>
</protein>
<reference evidence="3 4" key="1">
    <citation type="submission" date="2024-01" db="EMBL/GenBank/DDBJ databases">
        <title>The genome of the rayed Mediterranean limpet Patella caerulea (Linnaeus, 1758).</title>
        <authorList>
            <person name="Anh-Thu Weber A."/>
            <person name="Halstead-Nussloch G."/>
        </authorList>
    </citation>
    <scope>NUCLEOTIDE SEQUENCE [LARGE SCALE GENOMIC DNA]</scope>
    <source>
        <strain evidence="3">AATW-2023a</strain>
        <tissue evidence="3">Whole specimen</tissue>
    </source>
</reference>
<dbReference type="Pfam" id="PF25372">
    <property type="entry name" value="DUF7885"/>
    <property type="match status" value="1"/>
</dbReference>
<dbReference type="InterPro" id="IPR032675">
    <property type="entry name" value="LRR_dom_sf"/>
</dbReference>
<dbReference type="PANTHER" id="PTHR13318:SF95">
    <property type="entry name" value="F-BOX PROTEIN YLR352W"/>
    <property type="match status" value="1"/>
</dbReference>
<accession>A0AAN8K144</accession>
<keyword evidence="4" id="KW-1185">Reference proteome</keyword>
<dbReference type="InterPro" id="IPR036047">
    <property type="entry name" value="F-box-like_dom_sf"/>
</dbReference>
<organism evidence="3 4">
    <name type="scientific">Patella caerulea</name>
    <name type="common">Rayed Mediterranean limpet</name>
    <dbReference type="NCBI Taxonomy" id="87958"/>
    <lineage>
        <taxon>Eukaryota</taxon>
        <taxon>Metazoa</taxon>
        <taxon>Spiralia</taxon>
        <taxon>Lophotrochozoa</taxon>
        <taxon>Mollusca</taxon>
        <taxon>Gastropoda</taxon>
        <taxon>Patellogastropoda</taxon>
        <taxon>Patelloidea</taxon>
        <taxon>Patellidae</taxon>
        <taxon>Patella</taxon>
    </lineage>
</organism>
<dbReference type="InterPro" id="IPR006553">
    <property type="entry name" value="Leu-rich_rpt_Cys-con_subtyp"/>
</dbReference>
<dbReference type="GO" id="GO:0031146">
    <property type="term" value="P:SCF-dependent proteasomal ubiquitin-dependent protein catabolic process"/>
    <property type="evidence" value="ECO:0007669"/>
    <property type="project" value="TreeGrafter"/>
</dbReference>
<dbReference type="Proteomes" id="UP001347796">
    <property type="component" value="Unassembled WGS sequence"/>
</dbReference>